<dbReference type="PaxDb" id="2711-XP_006488722.1"/>
<keyword evidence="2" id="KW-1185">Reference proteome</keyword>
<dbReference type="GO" id="GO:1990052">
    <property type="term" value="P:ER to chloroplast lipid transport"/>
    <property type="evidence" value="ECO:0000318"/>
    <property type="project" value="GO_Central"/>
</dbReference>
<organism evidence="1 2">
    <name type="scientific">Citrus sinensis</name>
    <name type="common">Sweet orange</name>
    <name type="synonym">Citrus aurantium var. sinensis</name>
    <dbReference type="NCBI Taxonomy" id="2711"/>
    <lineage>
        <taxon>Eukaryota</taxon>
        <taxon>Viridiplantae</taxon>
        <taxon>Streptophyta</taxon>
        <taxon>Embryophyta</taxon>
        <taxon>Tracheophyta</taxon>
        <taxon>Spermatophyta</taxon>
        <taxon>Magnoliopsida</taxon>
        <taxon>eudicotyledons</taxon>
        <taxon>Gunneridae</taxon>
        <taxon>Pentapetalae</taxon>
        <taxon>rosids</taxon>
        <taxon>malvids</taxon>
        <taxon>Sapindales</taxon>
        <taxon>Rutaceae</taxon>
        <taxon>Aurantioideae</taxon>
        <taxon>Citrus</taxon>
    </lineage>
</organism>
<name>A0A067GA45_CITSI</name>
<dbReference type="AlphaFoldDB" id="A0A067GA45"/>
<evidence type="ECO:0000313" key="1">
    <source>
        <dbReference type="EMBL" id="KDO72226.1"/>
    </source>
</evidence>
<dbReference type="Proteomes" id="UP000027120">
    <property type="component" value="Unassembled WGS sequence"/>
</dbReference>
<dbReference type="STRING" id="2711.A0A067GA45"/>
<sequence>MKKLRWAMEGEFWELDQSTPKSLEGSARAVPGNPNPLGISRGTRLSRPKQIDFMQRFMATPFLPSFSAGTLQLQRVLPFQFSGDWFATLLGQFNVLKFVSSLKQGELSKSRCLHALRDKSLYALGFCSELLFTDDDTLLLSYDSYGHNNTSRKKAVFCHKFPNHNFTLEALWPGLFVDKCGNYWDVPFSMAADLASVASDSGPSYHLTMHHNSGLPTQFEGDENSSAVPASLLPGFSLKNAVAYKKNVDIWRSKAQKLKMVQPYDIFLSSPHVSASGIIGAAMTASIGDNSVRSPVENDSDGSTGFHLHAADIKSSFSADIFGSVAFTAQHGNFQRLFSDLTRFHARLDFPSGSKFLSGATRLAQDYFNSQRPSLETVQAVCPKVFFSVQQQIAGPFSFRVDSGVVIDLKNRDICAHDSVFAIEYALQVLGSAKAVAWYAPKHQEFMIELRFFES</sequence>
<evidence type="ECO:0008006" key="3">
    <source>
        <dbReference type="Google" id="ProtNLM"/>
    </source>
</evidence>
<accession>A0A067GA45</accession>
<evidence type="ECO:0000313" key="2">
    <source>
        <dbReference type="Proteomes" id="UP000027120"/>
    </source>
</evidence>
<dbReference type="PANTHER" id="PTHR34954:SF4">
    <property type="entry name" value="PROTEIN TRIGALACTOSYLDIACYLGLYCEROL 4, CHLOROPLASTIC"/>
    <property type="match status" value="1"/>
</dbReference>
<dbReference type="GO" id="GO:0009941">
    <property type="term" value="C:chloroplast envelope"/>
    <property type="evidence" value="ECO:0000318"/>
    <property type="project" value="GO_Central"/>
</dbReference>
<protein>
    <recommendedName>
        <fullName evidence="3">Protein TRIGALACTOSYLDIACYLGLYCEROL 4, chloroplastic</fullName>
    </recommendedName>
</protein>
<dbReference type="PANTHER" id="PTHR34954">
    <property type="entry name" value="EXPRESSED PROTEIN"/>
    <property type="match status" value="1"/>
</dbReference>
<dbReference type="eggNOG" id="ENOG502R4W6">
    <property type="taxonomic scope" value="Eukaryota"/>
</dbReference>
<reference evidence="1 2" key="1">
    <citation type="submission" date="2014-04" db="EMBL/GenBank/DDBJ databases">
        <authorList>
            <consortium name="International Citrus Genome Consortium"/>
            <person name="Gmitter F."/>
            <person name="Chen C."/>
            <person name="Farmerie W."/>
            <person name="Harkins T."/>
            <person name="Desany B."/>
            <person name="Mohiuddin M."/>
            <person name="Kodira C."/>
            <person name="Borodovsky M."/>
            <person name="Lomsadze A."/>
            <person name="Burns P."/>
            <person name="Jenkins J."/>
            <person name="Prochnik S."/>
            <person name="Shu S."/>
            <person name="Chapman J."/>
            <person name="Pitluck S."/>
            <person name="Schmutz J."/>
            <person name="Rokhsar D."/>
        </authorList>
    </citation>
    <scope>NUCLEOTIDE SEQUENCE</scope>
</reference>
<dbReference type="GO" id="GO:0034196">
    <property type="term" value="P:acylglycerol transport"/>
    <property type="evidence" value="ECO:0007669"/>
    <property type="project" value="InterPro"/>
</dbReference>
<dbReference type="GO" id="GO:0070300">
    <property type="term" value="F:phosphatidic acid binding"/>
    <property type="evidence" value="ECO:0000318"/>
    <property type="project" value="GO_Central"/>
</dbReference>
<gene>
    <name evidence="1" type="ORF">CISIN_1g012850mg</name>
</gene>
<proteinExistence type="predicted"/>
<dbReference type="InterPro" id="IPR044160">
    <property type="entry name" value="TGD4-like"/>
</dbReference>
<dbReference type="EMBL" id="KK784888">
    <property type="protein sequence ID" value="KDO72226.1"/>
    <property type="molecule type" value="Genomic_DNA"/>
</dbReference>